<dbReference type="Pfam" id="PF03171">
    <property type="entry name" value="2OG-FeII_Oxy"/>
    <property type="match status" value="1"/>
</dbReference>
<keyword evidence="4" id="KW-0808">Transferase</keyword>
<name>A0A3L6E9Q2_MAIZE</name>
<keyword evidence="4" id="KW-0489">Methyltransferase</keyword>
<dbReference type="InterPro" id="IPR050295">
    <property type="entry name" value="Plant_2OG-oxidoreductases"/>
</dbReference>
<evidence type="ECO:0000256" key="2">
    <source>
        <dbReference type="ARBA" id="ARBA00023004"/>
    </source>
</evidence>
<gene>
    <name evidence="4" type="primary">T6ODM</name>
    <name evidence="4" type="ORF">Zm00014a_033102</name>
</gene>
<evidence type="ECO:0000313" key="5">
    <source>
        <dbReference type="Proteomes" id="UP000251960"/>
    </source>
</evidence>
<dbReference type="GO" id="GO:0008168">
    <property type="term" value="F:methyltransferase activity"/>
    <property type="evidence" value="ECO:0007669"/>
    <property type="project" value="UniProtKB-KW"/>
</dbReference>
<dbReference type="SUPFAM" id="SSF51197">
    <property type="entry name" value="Clavaminate synthase-like"/>
    <property type="match status" value="1"/>
</dbReference>
<proteinExistence type="predicted"/>
<sequence>MLLLQVSAVPGLQIRRCGTWISVDLIPGALVANVGDVVKVLTNGRYAPMYRTIGVEDYVRLALSSKLQGERHGSVNIFLFIINSR</sequence>
<keyword evidence="1" id="KW-0479">Metal-binding</keyword>
<dbReference type="Proteomes" id="UP000251960">
    <property type="component" value="Chromosome 6"/>
</dbReference>
<dbReference type="EMBL" id="NCVQ01000007">
    <property type="protein sequence ID" value="PWZ16767.1"/>
    <property type="molecule type" value="Genomic_DNA"/>
</dbReference>
<dbReference type="InterPro" id="IPR027443">
    <property type="entry name" value="IPNS-like_sf"/>
</dbReference>
<accession>A0A3L6E9Q2</accession>
<feature type="domain" description="Isopenicillin N synthase-like Fe(2+) 2OG dioxygenase" evidence="3">
    <location>
        <begin position="2"/>
        <end position="47"/>
    </location>
</feature>
<protein>
    <submittedName>
        <fullName evidence="4">Thebaine 6-O-demethylase</fullName>
    </submittedName>
</protein>
<comment type="caution">
    <text evidence="4">The sequence shown here is derived from an EMBL/GenBank/DDBJ whole genome shotgun (WGS) entry which is preliminary data.</text>
</comment>
<reference evidence="4 5" key="1">
    <citation type="journal article" date="2018" name="Nat. Genet.">
        <title>Extensive intraspecific gene order and gene structural variations between Mo17 and other maize genomes.</title>
        <authorList>
            <person name="Sun S."/>
            <person name="Zhou Y."/>
            <person name="Chen J."/>
            <person name="Shi J."/>
            <person name="Zhao H."/>
            <person name="Zhao H."/>
            <person name="Song W."/>
            <person name="Zhang M."/>
            <person name="Cui Y."/>
            <person name="Dong X."/>
            <person name="Liu H."/>
            <person name="Ma X."/>
            <person name="Jiao Y."/>
            <person name="Wang B."/>
            <person name="Wei X."/>
            <person name="Stein J.C."/>
            <person name="Glaubitz J.C."/>
            <person name="Lu F."/>
            <person name="Yu G."/>
            <person name="Liang C."/>
            <person name="Fengler K."/>
            <person name="Li B."/>
            <person name="Rafalski A."/>
            <person name="Schnable P.S."/>
            <person name="Ware D.H."/>
            <person name="Buckler E.S."/>
            <person name="Lai J."/>
        </authorList>
    </citation>
    <scope>NUCLEOTIDE SEQUENCE [LARGE SCALE GENOMIC DNA]</scope>
    <source>
        <strain evidence="5">cv. Missouri 17</strain>
        <tissue evidence="4">Seedling</tissue>
    </source>
</reference>
<evidence type="ECO:0000313" key="4">
    <source>
        <dbReference type="EMBL" id="PWZ16767.1"/>
    </source>
</evidence>
<dbReference type="AlphaFoldDB" id="A0A3L6E9Q2"/>
<dbReference type="GO" id="GO:0032259">
    <property type="term" value="P:methylation"/>
    <property type="evidence" value="ECO:0007669"/>
    <property type="project" value="UniProtKB-KW"/>
</dbReference>
<evidence type="ECO:0000259" key="3">
    <source>
        <dbReference type="Pfam" id="PF03171"/>
    </source>
</evidence>
<dbReference type="GO" id="GO:0046872">
    <property type="term" value="F:metal ion binding"/>
    <property type="evidence" value="ECO:0007669"/>
    <property type="project" value="UniProtKB-KW"/>
</dbReference>
<keyword evidence="2" id="KW-0408">Iron</keyword>
<organism evidence="4 5">
    <name type="scientific">Zea mays</name>
    <name type="common">Maize</name>
    <dbReference type="NCBI Taxonomy" id="4577"/>
    <lineage>
        <taxon>Eukaryota</taxon>
        <taxon>Viridiplantae</taxon>
        <taxon>Streptophyta</taxon>
        <taxon>Embryophyta</taxon>
        <taxon>Tracheophyta</taxon>
        <taxon>Spermatophyta</taxon>
        <taxon>Magnoliopsida</taxon>
        <taxon>Liliopsida</taxon>
        <taxon>Poales</taxon>
        <taxon>Poaceae</taxon>
        <taxon>PACMAD clade</taxon>
        <taxon>Panicoideae</taxon>
        <taxon>Andropogonodae</taxon>
        <taxon>Andropogoneae</taxon>
        <taxon>Tripsacinae</taxon>
        <taxon>Zea</taxon>
    </lineage>
</organism>
<dbReference type="InterPro" id="IPR044861">
    <property type="entry name" value="IPNS-like_FE2OG_OXY"/>
</dbReference>
<dbReference type="PANTHER" id="PTHR47991">
    <property type="entry name" value="OXOGLUTARATE/IRON-DEPENDENT DIOXYGENASE"/>
    <property type="match status" value="1"/>
</dbReference>
<dbReference type="Gene3D" id="2.60.120.330">
    <property type="entry name" value="B-lactam Antibiotic, Isopenicillin N Synthase, Chain"/>
    <property type="match status" value="1"/>
</dbReference>
<evidence type="ECO:0000256" key="1">
    <source>
        <dbReference type="ARBA" id="ARBA00022723"/>
    </source>
</evidence>